<dbReference type="GO" id="GO:0006231">
    <property type="term" value="P:dTMP biosynthetic process"/>
    <property type="evidence" value="ECO:0007669"/>
    <property type="project" value="InterPro"/>
</dbReference>
<protein>
    <submittedName>
        <fullName evidence="1">Thymidylate synthase</fullName>
    </submittedName>
</protein>
<accession>A0AAX3ZVZ4</accession>
<dbReference type="EMBL" id="OR420734">
    <property type="protein sequence ID" value="WMM94927.1"/>
    <property type="molecule type" value="Genomic_DNA"/>
</dbReference>
<dbReference type="NCBIfam" id="TIGR02170">
    <property type="entry name" value="thyX"/>
    <property type="match status" value="1"/>
</dbReference>
<dbReference type="GO" id="GO:0050660">
    <property type="term" value="F:flavin adenine dinucleotide binding"/>
    <property type="evidence" value="ECO:0007669"/>
    <property type="project" value="InterPro"/>
</dbReference>
<dbReference type="Proteomes" id="UP001301871">
    <property type="component" value="Segment"/>
</dbReference>
<dbReference type="PROSITE" id="PS51331">
    <property type="entry name" value="THYX"/>
    <property type="match status" value="1"/>
</dbReference>
<name>A0AAX3ZVZ4_9CAUD</name>
<organism evidence="1 2">
    <name type="scientific">Roseobacter phage CRP-804</name>
    <dbReference type="NCBI Taxonomy" id="3072850"/>
    <lineage>
        <taxon>Viruses</taxon>
        <taxon>Duplodnaviria</taxon>
        <taxon>Heunggongvirae</taxon>
        <taxon>Uroviricota</taxon>
        <taxon>Caudoviricetes</taxon>
        <taxon>Autographivirales</taxon>
        <taxon>Autographivirales incertae sedis</taxon>
        <taxon>Triteiavirus</taxon>
        <taxon>Triteiavirus CRP804</taxon>
    </lineage>
</organism>
<gene>
    <name evidence="1" type="ORF">CRP804_gp49</name>
</gene>
<proteinExistence type="predicted"/>
<evidence type="ECO:0000313" key="1">
    <source>
        <dbReference type="EMBL" id="WMM94927.1"/>
    </source>
</evidence>
<dbReference type="GO" id="GO:0070402">
    <property type="term" value="F:NADPH binding"/>
    <property type="evidence" value="ECO:0007669"/>
    <property type="project" value="TreeGrafter"/>
</dbReference>
<dbReference type="SUPFAM" id="SSF69796">
    <property type="entry name" value="Thymidylate synthase-complementing protein Thy1"/>
    <property type="match status" value="1"/>
</dbReference>
<sequence>MSKIKVTYIDHMGDDLSVVNAARVSFGKKSEFVDGEIKEDEVGPYMEMVLSNKDKKLIRYLAKHKHLSPFGHAFASFHVKAPIFVARQLVKHKFLRWNEISRRYVDDEPEFYMPDVWRGRSADKKQGSDGVVDLEAINSWGDPYEGRFCEATLGEIVYEEAQEISYSYDLLIKAGVAPEQARMVLPQSTMTEWYWSGSLDAFAAMCQLRCASDTQYESQIVANQISEYMAVFFPVSWEALLTTSQ</sequence>
<keyword evidence="2" id="KW-1185">Reference proteome</keyword>
<evidence type="ECO:0000313" key="2">
    <source>
        <dbReference type="Proteomes" id="UP001301871"/>
    </source>
</evidence>
<dbReference type="Pfam" id="PF02511">
    <property type="entry name" value="Thy1"/>
    <property type="match status" value="1"/>
</dbReference>
<dbReference type="CDD" id="cd20175">
    <property type="entry name" value="ThyX"/>
    <property type="match status" value="1"/>
</dbReference>
<dbReference type="Gene3D" id="3.30.1360.170">
    <property type="match status" value="1"/>
</dbReference>
<reference evidence="1 2" key="1">
    <citation type="submission" date="2023-08" db="EMBL/GenBank/DDBJ databases">
        <authorList>
            <person name="Du S."/>
            <person name="Wu Z."/>
            <person name="Wu Y."/>
            <person name="Yang M."/>
            <person name="Shao J."/>
            <person name="Liu H."/>
            <person name="Zhao Y."/>
            <person name="Zhang Z."/>
        </authorList>
    </citation>
    <scope>NUCLEOTIDE SEQUENCE [LARGE SCALE GENOMIC DNA]</scope>
</reference>
<dbReference type="PANTHER" id="PTHR34934">
    <property type="entry name" value="FLAVIN-DEPENDENT THYMIDYLATE SYNTHASE"/>
    <property type="match status" value="1"/>
</dbReference>
<dbReference type="InterPro" id="IPR036098">
    <property type="entry name" value="Thymidylate_synthase_ThyX_sf"/>
</dbReference>
<dbReference type="InterPro" id="IPR003669">
    <property type="entry name" value="Thymidylate_synthase_ThyX"/>
</dbReference>
<dbReference type="GO" id="GO:0050797">
    <property type="term" value="F:thymidylate synthase (FAD) activity"/>
    <property type="evidence" value="ECO:0007669"/>
    <property type="project" value="InterPro"/>
</dbReference>
<dbReference type="PANTHER" id="PTHR34934:SF1">
    <property type="entry name" value="FLAVIN-DEPENDENT THYMIDYLATE SYNTHASE"/>
    <property type="match status" value="1"/>
</dbReference>
<dbReference type="GO" id="GO:0004799">
    <property type="term" value="F:thymidylate synthase activity"/>
    <property type="evidence" value="ECO:0007669"/>
    <property type="project" value="TreeGrafter"/>
</dbReference>